<evidence type="ECO:0000256" key="1">
    <source>
        <dbReference type="SAM" id="SignalP"/>
    </source>
</evidence>
<dbReference type="RefSeq" id="WP_390258799.1">
    <property type="nucleotide sequence ID" value="NZ_JBHUGH010000001.1"/>
</dbReference>
<gene>
    <name evidence="2" type="ORF">ACFSGJ_01225</name>
</gene>
<accession>A0ABW4RZS3</accession>
<keyword evidence="1" id="KW-0732">Signal</keyword>
<dbReference type="Proteomes" id="UP001597353">
    <property type="component" value="Unassembled WGS sequence"/>
</dbReference>
<sequence>MLKPHRRYLPAVLALAVLMPVAPAFANGDDGPVTRVRLVVIQEGEETRGFSMSMGTGTYVETAALVTPMGIATGVIASDRPVGAHEWPEGFDLFTSPVGPPPP</sequence>
<comment type="caution">
    <text evidence="2">The sequence shown here is derived from an EMBL/GenBank/DDBJ whole genome shotgun (WGS) entry which is preliminary data.</text>
</comment>
<proteinExistence type="predicted"/>
<organism evidence="2 3">
    <name type="scientific">Halodurantibacterium flavum</name>
    <dbReference type="NCBI Taxonomy" id="1382802"/>
    <lineage>
        <taxon>Bacteria</taxon>
        <taxon>Pseudomonadati</taxon>
        <taxon>Pseudomonadota</taxon>
        <taxon>Alphaproteobacteria</taxon>
        <taxon>Rhodobacterales</taxon>
        <taxon>Paracoccaceae</taxon>
        <taxon>Halodurantibacterium</taxon>
    </lineage>
</organism>
<keyword evidence="3" id="KW-1185">Reference proteome</keyword>
<name>A0ABW4RZS3_9RHOB</name>
<evidence type="ECO:0000313" key="2">
    <source>
        <dbReference type="EMBL" id="MFD1910832.1"/>
    </source>
</evidence>
<reference evidence="3" key="1">
    <citation type="journal article" date="2019" name="Int. J. Syst. Evol. Microbiol.">
        <title>The Global Catalogue of Microorganisms (GCM) 10K type strain sequencing project: providing services to taxonomists for standard genome sequencing and annotation.</title>
        <authorList>
            <consortium name="The Broad Institute Genomics Platform"/>
            <consortium name="The Broad Institute Genome Sequencing Center for Infectious Disease"/>
            <person name="Wu L."/>
            <person name="Ma J."/>
        </authorList>
    </citation>
    <scope>NUCLEOTIDE SEQUENCE [LARGE SCALE GENOMIC DNA]</scope>
    <source>
        <strain evidence="3">CGMCC 4.7242</strain>
    </source>
</reference>
<evidence type="ECO:0000313" key="3">
    <source>
        <dbReference type="Proteomes" id="UP001597353"/>
    </source>
</evidence>
<feature type="signal peptide" evidence="1">
    <location>
        <begin position="1"/>
        <end position="26"/>
    </location>
</feature>
<feature type="chain" id="PRO_5046873223" evidence="1">
    <location>
        <begin position="27"/>
        <end position="103"/>
    </location>
</feature>
<protein>
    <submittedName>
        <fullName evidence="2">Uncharacterized protein</fullName>
    </submittedName>
</protein>
<dbReference type="EMBL" id="JBHUGH010000001">
    <property type="protein sequence ID" value="MFD1910832.1"/>
    <property type="molecule type" value="Genomic_DNA"/>
</dbReference>